<feature type="region of interest" description="Disordered" evidence="3">
    <location>
        <begin position="330"/>
        <end position="357"/>
    </location>
</feature>
<evidence type="ECO:0000313" key="4">
    <source>
        <dbReference type="EMBL" id="KAF7509806.1"/>
    </source>
</evidence>
<gene>
    <name evidence="4" type="ORF">GJ744_007501</name>
</gene>
<reference evidence="4" key="1">
    <citation type="submission" date="2020-02" db="EMBL/GenBank/DDBJ databases">
        <authorList>
            <person name="Palmer J.M."/>
        </authorList>
    </citation>
    <scope>NUCLEOTIDE SEQUENCE</scope>
    <source>
        <strain evidence="4">EPUS1.4</strain>
        <tissue evidence="4">Thallus</tissue>
    </source>
</reference>
<evidence type="ECO:0000256" key="3">
    <source>
        <dbReference type="SAM" id="MobiDB-lite"/>
    </source>
</evidence>
<name>A0A8H7AMJ3_9EURO</name>
<dbReference type="Gene3D" id="2.130.10.10">
    <property type="entry name" value="YVTN repeat-like/Quinoprotein amine dehydrogenase"/>
    <property type="match status" value="1"/>
</dbReference>
<comment type="caution">
    <text evidence="4">The sequence shown here is derived from an EMBL/GenBank/DDBJ whole genome shotgun (WGS) entry which is preliminary data.</text>
</comment>
<dbReference type="InterPro" id="IPR001680">
    <property type="entry name" value="WD40_rpt"/>
</dbReference>
<feature type="compositionally biased region" description="Basic and acidic residues" evidence="3">
    <location>
        <begin position="330"/>
        <end position="348"/>
    </location>
</feature>
<organism evidence="4 5">
    <name type="scientific">Endocarpon pusillum</name>
    <dbReference type="NCBI Taxonomy" id="364733"/>
    <lineage>
        <taxon>Eukaryota</taxon>
        <taxon>Fungi</taxon>
        <taxon>Dikarya</taxon>
        <taxon>Ascomycota</taxon>
        <taxon>Pezizomycotina</taxon>
        <taxon>Eurotiomycetes</taxon>
        <taxon>Chaetothyriomycetidae</taxon>
        <taxon>Verrucariales</taxon>
        <taxon>Verrucariaceae</taxon>
        <taxon>Endocarpon</taxon>
    </lineage>
</organism>
<sequence length="357" mass="38999">MDVSKVFSETASSAPSEIPGSYVYSILPIEGERLAALTSGDELLFLDKSGLKTVSRHQDDVPKLVSCMVGCEDGKNVVICAGGDGLVAVFDTRADQQVSYFHIDRAVTALAYHDHGVAVGSEVAHSQSTVSIWDIRQNRMRWQSSENHDDITALQYHPSDHRILLSGGDDGLVGVFDTTIQDENDSLIQAFDHGPIHKAGFLSDTAIYALSADQQFSIYPLNTPEANDGGVIQPVLFGDLRPTTQCDYVIDILRDLHQPYVVAGSNLSDPHIDLIPLTTNPRFSLSTQNVVRVQRAHGEEIVRSAYLDRSAETIFTAGEDGCVKSFRDTDRSVEAAEQRGSSVKETKKGKGGRFKPY</sequence>
<dbReference type="SMART" id="SM00320">
    <property type="entry name" value="WD40"/>
    <property type="match status" value="4"/>
</dbReference>
<dbReference type="SUPFAM" id="SSF50978">
    <property type="entry name" value="WD40 repeat-like"/>
    <property type="match status" value="1"/>
</dbReference>
<dbReference type="Proteomes" id="UP000606974">
    <property type="component" value="Unassembled WGS sequence"/>
</dbReference>
<proteinExistence type="predicted"/>
<protein>
    <recommendedName>
        <fullName evidence="6">WD repeat-containing protein</fullName>
    </recommendedName>
</protein>
<keyword evidence="1" id="KW-0853">WD repeat</keyword>
<keyword evidence="2" id="KW-0677">Repeat</keyword>
<dbReference type="EMBL" id="JAACFV010000037">
    <property type="protein sequence ID" value="KAF7509806.1"/>
    <property type="molecule type" value="Genomic_DNA"/>
</dbReference>
<evidence type="ECO:0008006" key="6">
    <source>
        <dbReference type="Google" id="ProtNLM"/>
    </source>
</evidence>
<dbReference type="InterPro" id="IPR039328">
    <property type="entry name" value="WDR89"/>
</dbReference>
<evidence type="ECO:0000313" key="5">
    <source>
        <dbReference type="Proteomes" id="UP000606974"/>
    </source>
</evidence>
<dbReference type="OrthoDB" id="25131at2759"/>
<evidence type="ECO:0000256" key="1">
    <source>
        <dbReference type="ARBA" id="ARBA00022574"/>
    </source>
</evidence>
<keyword evidence="5" id="KW-1185">Reference proteome</keyword>
<accession>A0A8H7AMJ3</accession>
<evidence type="ECO:0000256" key="2">
    <source>
        <dbReference type="ARBA" id="ARBA00022737"/>
    </source>
</evidence>
<dbReference type="PANTHER" id="PTHR22889">
    <property type="entry name" value="WD REPEAT-CONTAINING PROTEIN 89"/>
    <property type="match status" value="1"/>
</dbReference>
<dbReference type="AlphaFoldDB" id="A0A8H7AMJ3"/>
<dbReference type="InterPro" id="IPR036322">
    <property type="entry name" value="WD40_repeat_dom_sf"/>
</dbReference>
<dbReference type="Pfam" id="PF00400">
    <property type="entry name" value="WD40"/>
    <property type="match status" value="1"/>
</dbReference>
<dbReference type="PANTHER" id="PTHR22889:SF0">
    <property type="entry name" value="WD REPEAT-CONTAINING PROTEIN 89"/>
    <property type="match status" value="1"/>
</dbReference>
<dbReference type="InterPro" id="IPR015943">
    <property type="entry name" value="WD40/YVTN_repeat-like_dom_sf"/>
</dbReference>